<dbReference type="InterPro" id="IPR050793">
    <property type="entry name" value="CMP-NeuNAc_synthase"/>
</dbReference>
<proteinExistence type="inferred from homology"/>
<feature type="binding site" evidence="7">
    <location>
        <position position="12"/>
    </location>
    <ligand>
        <name>substrate</name>
    </ligand>
</feature>
<dbReference type="GO" id="GO:0046872">
    <property type="term" value="F:metal ion binding"/>
    <property type="evidence" value="ECO:0007669"/>
    <property type="project" value="UniProtKB-KW"/>
</dbReference>
<keyword evidence="6 7" id="KW-0460">Magnesium</keyword>
<organism evidence="8 9">
    <name type="scientific">Capsulimonas corticalis</name>
    <dbReference type="NCBI Taxonomy" id="2219043"/>
    <lineage>
        <taxon>Bacteria</taxon>
        <taxon>Bacillati</taxon>
        <taxon>Armatimonadota</taxon>
        <taxon>Armatimonadia</taxon>
        <taxon>Capsulimonadales</taxon>
        <taxon>Capsulimonadaceae</taxon>
        <taxon>Capsulimonas</taxon>
    </lineage>
</organism>
<keyword evidence="9" id="KW-1185">Reference proteome</keyword>
<dbReference type="PANTHER" id="PTHR21485:SF3">
    <property type="entry name" value="N-ACYLNEURAMINATE CYTIDYLYLTRANSFERASE"/>
    <property type="match status" value="1"/>
</dbReference>
<dbReference type="GO" id="GO:0016788">
    <property type="term" value="F:hydrolase activity, acting on ester bonds"/>
    <property type="evidence" value="ECO:0007669"/>
    <property type="project" value="InterPro"/>
</dbReference>
<dbReference type="InterPro" id="IPR006549">
    <property type="entry name" value="HAD-SF_hydro_IIIA"/>
</dbReference>
<dbReference type="GO" id="GO:0008781">
    <property type="term" value="F:N-acylneuraminate cytidylyltransferase activity"/>
    <property type="evidence" value="ECO:0007669"/>
    <property type="project" value="TreeGrafter"/>
</dbReference>
<gene>
    <name evidence="8" type="ORF">CCAX7_34730</name>
</gene>
<comment type="subunit">
    <text evidence="3">Homotetramer.</text>
</comment>
<dbReference type="NCBIfam" id="TIGR01662">
    <property type="entry name" value="HAD-SF-IIIA"/>
    <property type="match status" value="1"/>
</dbReference>
<name>A0A402CY94_9BACT</name>
<dbReference type="PIRSF" id="PIRSF006118">
    <property type="entry name" value="KDO8-P_Ptase"/>
    <property type="match status" value="1"/>
</dbReference>
<accession>A0A402CY94</accession>
<feature type="binding site" evidence="7">
    <location>
        <position position="10"/>
    </location>
    <ligand>
        <name>Mg(2+)</name>
        <dbReference type="ChEBI" id="CHEBI:18420"/>
    </ligand>
</feature>
<comment type="similarity">
    <text evidence="2">Belongs to the KdsC family.</text>
</comment>
<dbReference type="Proteomes" id="UP000287394">
    <property type="component" value="Chromosome"/>
</dbReference>
<dbReference type="InterPro" id="IPR023214">
    <property type="entry name" value="HAD_sf"/>
</dbReference>
<dbReference type="InterPro" id="IPR036412">
    <property type="entry name" value="HAD-like_sf"/>
</dbReference>
<comment type="cofactor">
    <cofactor evidence="1 7">
        <name>Mg(2+)</name>
        <dbReference type="ChEBI" id="CHEBI:18420"/>
    </cofactor>
</comment>
<dbReference type="SUPFAM" id="SSF56784">
    <property type="entry name" value="HAD-like"/>
    <property type="match status" value="1"/>
</dbReference>
<dbReference type="RefSeq" id="WP_119322296.1">
    <property type="nucleotide sequence ID" value="NZ_AP025739.1"/>
</dbReference>
<dbReference type="OrthoDB" id="9805604at2"/>
<dbReference type="EMBL" id="AP025739">
    <property type="protein sequence ID" value="BDI31422.1"/>
    <property type="molecule type" value="Genomic_DNA"/>
</dbReference>
<dbReference type="SFLD" id="SFLDS00003">
    <property type="entry name" value="Haloacid_Dehalogenase"/>
    <property type="match status" value="1"/>
</dbReference>
<dbReference type="FunFam" id="3.40.50.1000:FF:000029">
    <property type="entry name" value="3-deoxy-D-manno-octulosonate 8-phosphate phosphatase KdsC"/>
    <property type="match status" value="1"/>
</dbReference>
<sequence length="178" mass="18957">MKDVTWIVLDVDGTLTDGKIIYDDKGGETKAFHVADGLGIVMAQSMGLRIAILSGRSSTAVARRMAELKVTQIVQGAGDKAAKMRALMREHNLMPEQIAYVGDDLNDLPAFDVAGVRIAVANADALLLARADYVTPRAGGAGAVRDAIDEILRRQGRYDDAVAQYLRTSAANAATPSQ</sequence>
<dbReference type="NCBIfam" id="TIGR01670">
    <property type="entry name" value="KdsC-phosphatas"/>
    <property type="match status" value="1"/>
</dbReference>
<evidence type="ECO:0000256" key="4">
    <source>
        <dbReference type="ARBA" id="ARBA00022723"/>
    </source>
</evidence>
<feature type="binding site" evidence="7">
    <location>
        <position position="103"/>
    </location>
    <ligand>
        <name>Mg(2+)</name>
        <dbReference type="ChEBI" id="CHEBI:18420"/>
    </ligand>
</feature>
<dbReference type="InterPro" id="IPR010023">
    <property type="entry name" value="KdsC_fam"/>
</dbReference>
<reference evidence="8 9" key="1">
    <citation type="journal article" date="2019" name="Int. J. Syst. Evol. Microbiol.">
        <title>Capsulimonas corticalis gen. nov., sp. nov., an aerobic capsulated bacterium, of a novel bacterial order, Capsulimonadales ord. nov., of the class Armatimonadia of the phylum Armatimonadetes.</title>
        <authorList>
            <person name="Li J."/>
            <person name="Kudo C."/>
            <person name="Tonouchi A."/>
        </authorList>
    </citation>
    <scope>NUCLEOTIDE SEQUENCE [LARGE SCALE GENOMIC DNA]</scope>
    <source>
        <strain evidence="8 9">AX-7</strain>
    </source>
</reference>
<evidence type="ECO:0000256" key="6">
    <source>
        <dbReference type="ARBA" id="ARBA00022842"/>
    </source>
</evidence>
<keyword evidence="5" id="KW-0378">Hydrolase</keyword>
<dbReference type="SFLD" id="SFLDG01138">
    <property type="entry name" value="C1.6.2:_Deoxy-d-mannose-octulo"/>
    <property type="match status" value="1"/>
</dbReference>
<keyword evidence="4 7" id="KW-0479">Metal-binding</keyword>
<evidence type="ECO:0000256" key="7">
    <source>
        <dbReference type="PIRSR" id="PIRSR006118-2"/>
    </source>
</evidence>
<dbReference type="AlphaFoldDB" id="A0A402CY94"/>
<evidence type="ECO:0000256" key="5">
    <source>
        <dbReference type="ARBA" id="ARBA00022801"/>
    </source>
</evidence>
<dbReference type="SFLD" id="SFLDG01136">
    <property type="entry name" value="C1.6:_Phosphoserine_Phosphatas"/>
    <property type="match status" value="1"/>
</dbReference>
<dbReference type="Pfam" id="PF08282">
    <property type="entry name" value="Hydrolase_3"/>
    <property type="match status" value="1"/>
</dbReference>
<protein>
    <submittedName>
        <fullName evidence="8">3-deoxy-D-manno-octulosonate 8-phosphate phosphatase</fullName>
    </submittedName>
</protein>
<evidence type="ECO:0000313" key="8">
    <source>
        <dbReference type="EMBL" id="BDI31422.1"/>
    </source>
</evidence>
<evidence type="ECO:0000313" key="9">
    <source>
        <dbReference type="Proteomes" id="UP000287394"/>
    </source>
</evidence>
<evidence type="ECO:0000256" key="1">
    <source>
        <dbReference type="ARBA" id="ARBA00001946"/>
    </source>
</evidence>
<evidence type="ECO:0000256" key="3">
    <source>
        <dbReference type="ARBA" id="ARBA00011881"/>
    </source>
</evidence>
<dbReference type="Gene3D" id="3.40.50.1000">
    <property type="entry name" value="HAD superfamily/HAD-like"/>
    <property type="match status" value="1"/>
</dbReference>
<evidence type="ECO:0000256" key="2">
    <source>
        <dbReference type="ARBA" id="ARBA00005893"/>
    </source>
</evidence>
<dbReference type="KEGG" id="ccot:CCAX7_34730"/>
<dbReference type="PANTHER" id="PTHR21485">
    <property type="entry name" value="HAD SUPERFAMILY MEMBERS CMAS AND KDSC"/>
    <property type="match status" value="1"/>
</dbReference>